<dbReference type="InterPro" id="IPR050066">
    <property type="entry name" value="UvrABC_protein_C"/>
</dbReference>
<dbReference type="EMBL" id="JAAAIN010000636">
    <property type="protein sequence ID" value="KAG0312201.1"/>
    <property type="molecule type" value="Genomic_DNA"/>
</dbReference>
<keyword evidence="1" id="KW-0742">SOS response</keyword>
<evidence type="ECO:0000313" key="4">
    <source>
        <dbReference type="EMBL" id="KAG0312201.1"/>
    </source>
</evidence>
<dbReference type="GO" id="GO:0003677">
    <property type="term" value="F:DNA binding"/>
    <property type="evidence" value="ECO:0007669"/>
    <property type="project" value="InterPro"/>
</dbReference>
<dbReference type="PROSITE" id="PS50165">
    <property type="entry name" value="UVRC"/>
    <property type="match status" value="1"/>
</dbReference>
<dbReference type="SUPFAM" id="SSF47781">
    <property type="entry name" value="RuvA domain 2-like"/>
    <property type="match status" value="1"/>
</dbReference>
<organism evidence="4 5">
    <name type="scientific">Linnemannia gamsii</name>
    <dbReference type="NCBI Taxonomy" id="64522"/>
    <lineage>
        <taxon>Eukaryota</taxon>
        <taxon>Fungi</taxon>
        <taxon>Fungi incertae sedis</taxon>
        <taxon>Mucoromycota</taxon>
        <taxon>Mortierellomycotina</taxon>
        <taxon>Mortierellomycetes</taxon>
        <taxon>Mortierellales</taxon>
        <taxon>Mortierellaceae</taxon>
        <taxon>Linnemannia</taxon>
    </lineage>
</organism>
<dbReference type="Pfam" id="PF08459">
    <property type="entry name" value="UvrC_RNaseH_dom"/>
    <property type="match status" value="1"/>
</dbReference>
<sequence length="455" mass="49794">MGELEQKMHDFAVELKFEQAAAVRNQISALAGVLQQQAVETDSDNNADILAIAMQGGRVCVNLAMVRGGRHLGDKAYFPEHTENASALLDLPLADSDMPPADSELAGAESAEAAFIREILEAFIGQYYLNHTMPPTLIVGGGNVNRQLIDLFAQQAGYRVSVVYQPRSQKRIWLSMAEHNARLALAQLLAEQGSQQARTRALAQMLLPECGDLAALRIECFDISHTMGEATQASCVVYCQHKMQPAQYRRYNITDITPGDDYAAMRQVLTRRYEKHMTQAVRARDELAVAQEVTSSDDKAAQAVPVRILPDLILVDGGKGQIEVARQVLVELGLDIGILVGVAKGEGRKIGLETLVFADGRSPVALGKDSAALMLIAQIRDEAHRFAITGMRAKRAKARQSSQLETLEGVGAKRRQRLLARFGSMRGVREASIDELASVEGLSRALAEQIYRQLH</sequence>
<evidence type="ECO:0000313" key="5">
    <source>
        <dbReference type="Proteomes" id="UP000823405"/>
    </source>
</evidence>
<evidence type="ECO:0000259" key="2">
    <source>
        <dbReference type="PROSITE" id="PS50151"/>
    </source>
</evidence>
<feature type="domain" description="UVR" evidence="2">
    <location>
        <begin position="1"/>
        <end position="33"/>
    </location>
</feature>
<reference evidence="4" key="1">
    <citation type="journal article" date="2020" name="Fungal Divers.">
        <title>Resolving the Mortierellaceae phylogeny through synthesis of multi-gene phylogenetics and phylogenomics.</title>
        <authorList>
            <person name="Vandepol N."/>
            <person name="Liber J."/>
            <person name="Desiro A."/>
            <person name="Na H."/>
            <person name="Kennedy M."/>
            <person name="Barry K."/>
            <person name="Grigoriev I.V."/>
            <person name="Miller A.N."/>
            <person name="O'Donnell K."/>
            <person name="Stajich J.E."/>
            <person name="Bonito G."/>
        </authorList>
    </citation>
    <scope>NUCLEOTIDE SEQUENCE</scope>
    <source>
        <strain evidence="4">NVP60</strain>
    </source>
</reference>
<dbReference type="Pfam" id="PF02151">
    <property type="entry name" value="UVR"/>
    <property type="match status" value="1"/>
</dbReference>
<dbReference type="PANTHER" id="PTHR30562:SF1">
    <property type="entry name" value="UVRABC SYSTEM PROTEIN C"/>
    <property type="match status" value="1"/>
</dbReference>
<keyword evidence="1" id="KW-0227">DNA damage</keyword>
<dbReference type="Pfam" id="PF14520">
    <property type="entry name" value="HHH_5"/>
    <property type="match status" value="1"/>
</dbReference>
<keyword evidence="5" id="KW-1185">Reference proteome</keyword>
<dbReference type="InterPro" id="IPR001162">
    <property type="entry name" value="UvrC_RNase_H_dom"/>
</dbReference>
<dbReference type="InterPro" id="IPR010994">
    <property type="entry name" value="RuvA_2-like"/>
</dbReference>
<proteinExistence type="predicted"/>
<dbReference type="SMART" id="SM00278">
    <property type="entry name" value="HhH1"/>
    <property type="match status" value="2"/>
</dbReference>
<accession>A0A9P6R6P1</accession>
<evidence type="ECO:0000256" key="1">
    <source>
        <dbReference type="ARBA" id="ARBA00023236"/>
    </source>
</evidence>
<comment type="caution">
    <text evidence="4">The sequence shown here is derived from an EMBL/GenBank/DDBJ whole genome shotgun (WGS) entry which is preliminary data.</text>
</comment>
<name>A0A9P6R6P1_9FUNG</name>
<dbReference type="InterPro" id="IPR001943">
    <property type="entry name" value="UVR_dom"/>
</dbReference>
<dbReference type="GO" id="GO:0009381">
    <property type="term" value="F:excinuclease ABC activity"/>
    <property type="evidence" value="ECO:0007669"/>
    <property type="project" value="InterPro"/>
</dbReference>
<dbReference type="AlphaFoldDB" id="A0A9P6R6P1"/>
<dbReference type="Gene3D" id="1.10.150.20">
    <property type="entry name" value="5' to 3' exonuclease, C-terminal subdomain"/>
    <property type="match status" value="1"/>
</dbReference>
<protein>
    <recommendedName>
        <fullName evidence="6">Excinuclease ABC subunit C</fullName>
    </recommendedName>
</protein>
<dbReference type="GO" id="GO:0006281">
    <property type="term" value="P:DNA repair"/>
    <property type="evidence" value="ECO:0007669"/>
    <property type="project" value="InterPro"/>
</dbReference>
<dbReference type="InterPro" id="IPR003583">
    <property type="entry name" value="Hlx-hairpin-Hlx_DNA-bd_motif"/>
</dbReference>
<dbReference type="Proteomes" id="UP000823405">
    <property type="component" value="Unassembled WGS sequence"/>
</dbReference>
<dbReference type="Pfam" id="PF22920">
    <property type="entry name" value="UvrC_RNaseH"/>
    <property type="match status" value="1"/>
</dbReference>
<dbReference type="InterPro" id="IPR038476">
    <property type="entry name" value="UvrC_RNase_H_dom_sf"/>
</dbReference>
<dbReference type="Gene3D" id="3.30.420.340">
    <property type="entry name" value="UvrC, RNAse H endonuclease domain"/>
    <property type="match status" value="1"/>
</dbReference>
<dbReference type="PANTHER" id="PTHR30562">
    <property type="entry name" value="UVRC/OXIDOREDUCTASE"/>
    <property type="match status" value="1"/>
</dbReference>
<evidence type="ECO:0000259" key="3">
    <source>
        <dbReference type="PROSITE" id="PS50165"/>
    </source>
</evidence>
<dbReference type="FunFam" id="3.30.420.340:FF:000001">
    <property type="entry name" value="UvrABC system protein C"/>
    <property type="match status" value="1"/>
</dbReference>
<dbReference type="GO" id="GO:0009380">
    <property type="term" value="C:excinuclease repair complex"/>
    <property type="evidence" value="ECO:0007669"/>
    <property type="project" value="TreeGrafter"/>
</dbReference>
<feature type="domain" description="UvrC family homology region profile" evidence="3">
    <location>
        <begin position="49"/>
        <end position="329"/>
    </location>
</feature>
<gene>
    <name evidence="4" type="ORF">BGZ97_011368</name>
</gene>
<dbReference type="InterPro" id="IPR036876">
    <property type="entry name" value="UVR_dom_sf"/>
</dbReference>
<dbReference type="PROSITE" id="PS50151">
    <property type="entry name" value="UVR"/>
    <property type="match status" value="1"/>
</dbReference>
<evidence type="ECO:0008006" key="6">
    <source>
        <dbReference type="Google" id="ProtNLM"/>
    </source>
</evidence>
<dbReference type="SUPFAM" id="SSF46600">
    <property type="entry name" value="C-terminal UvrC-binding domain of UvrB"/>
    <property type="match status" value="1"/>
</dbReference>
<dbReference type="Gene3D" id="4.10.860.10">
    <property type="entry name" value="UVR domain"/>
    <property type="match status" value="1"/>
</dbReference>
<dbReference type="OrthoDB" id="2440029at2759"/>